<feature type="compositionally biased region" description="Basic and acidic residues" evidence="1">
    <location>
        <begin position="91"/>
        <end position="107"/>
    </location>
</feature>
<dbReference type="RefSeq" id="XP_062779529.1">
    <property type="nucleotide sequence ID" value="XM_062923478.1"/>
</dbReference>
<proteinExistence type="predicted"/>
<protein>
    <submittedName>
        <fullName evidence="2">Uncharacterized protein</fullName>
    </submittedName>
</protein>
<keyword evidence="3" id="KW-1185">Reference proteome</keyword>
<accession>A0AAX4IGX5</accession>
<sequence length="162" mass="17734">MSSESAIAKYVRLNAGNHDSSMGDLEVAEWTVILVSSGVQAHDNVPVAFIRPANVVAVAHKRTSAVLSKDGRRLRRARRRFRFAPAPRSYRGTDDRVENGRARRAEAGVRGPAAGVTASGPHVADDIGQRRGRASRETGVLRDTLDENLLAQGRQGERERRK</sequence>
<dbReference type="Proteomes" id="UP001322277">
    <property type="component" value="Chromosome 4"/>
</dbReference>
<evidence type="ECO:0000256" key="1">
    <source>
        <dbReference type="SAM" id="MobiDB-lite"/>
    </source>
</evidence>
<dbReference type="EMBL" id="CP137308">
    <property type="protein sequence ID" value="WQF82305.1"/>
    <property type="molecule type" value="Genomic_DNA"/>
</dbReference>
<organism evidence="2 3">
    <name type="scientific">Colletotrichum destructivum</name>
    <dbReference type="NCBI Taxonomy" id="34406"/>
    <lineage>
        <taxon>Eukaryota</taxon>
        <taxon>Fungi</taxon>
        <taxon>Dikarya</taxon>
        <taxon>Ascomycota</taxon>
        <taxon>Pezizomycotina</taxon>
        <taxon>Sordariomycetes</taxon>
        <taxon>Hypocreomycetidae</taxon>
        <taxon>Glomerellales</taxon>
        <taxon>Glomerellaceae</taxon>
        <taxon>Colletotrichum</taxon>
        <taxon>Colletotrichum destructivum species complex</taxon>
    </lineage>
</organism>
<feature type="region of interest" description="Disordered" evidence="1">
    <location>
        <begin position="86"/>
        <end position="162"/>
    </location>
</feature>
<name>A0AAX4IGX5_9PEZI</name>
<feature type="compositionally biased region" description="Basic and acidic residues" evidence="1">
    <location>
        <begin position="123"/>
        <end position="145"/>
    </location>
</feature>
<dbReference type="AlphaFoldDB" id="A0AAX4IGX5"/>
<evidence type="ECO:0000313" key="2">
    <source>
        <dbReference type="EMBL" id="WQF82305.1"/>
    </source>
</evidence>
<dbReference type="KEGG" id="cdet:87943822"/>
<gene>
    <name evidence="2" type="ORF">CDEST_07319</name>
</gene>
<reference evidence="3" key="1">
    <citation type="journal article" date="2023" name="bioRxiv">
        <title>Complete genome of the Medicago anthracnose fungus, Colletotrichum destructivum, reveals a mini-chromosome-like region within a core chromosome.</title>
        <authorList>
            <person name="Lapalu N."/>
            <person name="Simon A."/>
            <person name="Lu A."/>
            <person name="Plaumann P.-L."/>
            <person name="Amselem J."/>
            <person name="Pigne S."/>
            <person name="Auger A."/>
            <person name="Koch C."/>
            <person name="Dallery J.-F."/>
            <person name="O'Connell R.J."/>
        </authorList>
    </citation>
    <scope>NUCLEOTIDE SEQUENCE [LARGE SCALE GENOMIC DNA]</scope>
    <source>
        <strain evidence="3">CBS 520.97</strain>
    </source>
</reference>
<evidence type="ECO:0000313" key="3">
    <source>
        <dbReference type="Proteomes" id="UP001322277"/>
    </source>
</evidence>
<dbReference type="GeneID" id="87943822"/>